<dbReference type="InterPro" id="IPR002934">
    <property type="entry name" value="Polymerase_NTP_transf_dom"/>
</dbReference>
<dbReference type="InterPro" id="IPR043519">
    <property type="entry name" value="NT_sf"/>
</dbReference>
<name>A0A7C1FE03_9CHLR</name>
<dbReference type="Pfam" id="PF01909">
    <property type="entry name" value="NTP_transf_2"/>
    <property type="match status" value="1"/>
</dbReference>
<reference evidence="2" key="1">
    <citation type="journal article" date="2020" name="mSystems">
        <title>Genome- and Community-Level Interaction Insights into Carbon Utilization and Element Cycling Functions of Hydrothermarchaeota in Hydrothermal Sediment.</title>
        <authorList>
            <person name="Zhou Z."/>
            <person name="Liu Y."/>
            <person name="Xu W."/>
            <person name="Pan J."/>
            <person name="Luo Z.H."/>
            <person name="Li M."/>
        </authorList>
    </citation>
    <scope>NUCLEOTIDE SEQUENCE [LARGE SCALE GENOMIC DNA]</scope>
    <source>
        <strain evidence="2">SpSt-289</strain>
    </source>
</reference>
<dbReference type="PANTHER" id="PTHR33933">
    <property type="entry name" value="NUCLEOTIDYLTRANSFERASE"/>
    <property type="match status" value="1"/>
</dbReference>
<dbReference type="InterPro" id="IPR052548">
    <property type="entry name" value="Type_VII_TA_antitoxin"/>
</dbReference>
<feature type="domain" description="Polymerase nucleotidyl transferase" evidence="1">
    <location>
        <begin position="13"/>
        <end position="84"/>
    </location>
</feature>
<dbReference type="GO" id="GO:0016779">
    <property type="term" value="F:nucleotidyltransferase activity"/>
    <property type="evidence" value="ECO:0007669"/>
    <property type="project" value="InterPro"/>
</dbReference>
<comment type="caution">
    <text evidence="2">The sequence shown here is derived from an EMBL/GenBank/DDBJ whole genome shotgun (WGS) entry which is preliminary data.</text>
</comment>
<accession>A0A7C1FE03</accession>
<proteinExistence type="predicted"/>
<protein>
    <submittedName>
        <fullName evidence="2">Nucleotidyltransferase domain-containing protein</fullName>
    </submittedName>
</protein>
<organism evidence="2">
    <name type="scientific">Caldilinea aerophila</name>
    <dbReference type="NCBI Taxonomy" id="133453"/>
    <lineage>
        <taxon>Bacteria</taxon>
        <taxon>Bacillati</taxon>
        <taxon>Chloroflexota</taxon>
        <taxon>Caldilineae</taxon>
        <taxon>Caldilineales</taxon>
        <taxon>Caldilineaceae</taxon>
        <taxon>Caldilinea</taxon>
    </lineage>
</organism>
<evidence type="ECO:0000259" key="1">
    <source>
        <dbReference type="Pfam" id="PF01909"/>
    </source>
</evidence>
<dbReference type="CDD" id="cd05403">
    <property type="entry name" value="NT_KNTase_like"/>
    <property type="match status" value="1"/>
</dbReference>
<dbReference type="PANTHER" id="PTHR33933:SF1">
    <property type="entry name" value="PROTEIN ADENYLYLTRANSFERASE MNTA-RELATED"/>
    <property type="match status" value="1"/>
</dbReference>
<dbReference type="EMBL" id="DSMG01000034">
    <property type="protein sequence ID" value="HDX30299.1"/>
    <property type="molecule type" value="Genomic_DNA"/>
</dbReference>
<dbReference type="Gene3D" id="3.30.460.10">
    <property type="entry name" value="Beta Polymerase, domain 2"/>
    <property type="match status" value="1"/>
</dbReference>
<sequence length="161" mass="18447">MTRPVSTNYTTLANALATHFGERLKTIVLFGSRSRGEARADGDHDIFVVIEGLPLDPLERQREVMMPLITELDRLPERLSVIAKTPQELHEDLAPLLVDVCVDGTALYGEPYFQAIQSQVLQLLREAGLQRRYIAGTWMWMFPTLPKHDWALTWKGYRERV</sequence>
<gene>
    <name evidence="2" type="ORF">ENQ20_02270</name>
</gene>
<dbReference type="SUPFAM" id="SSF81301">
    <property type="entry name" value="Nucleotidyltransferase"/>
    <property type="match status" value="1"/>
</dbReference>
<evidence type="ECO:0000313" key="2">
    <source>
        <dbReference type="EMBL" id="HDX30299.1"/>
    </source>
</evidence>
<dbReference type="AlphaFoldDB" id="A0A7C1FE03"/>
<keyword evidence="2" id="KW-0808">Transferase</keyword>